<protein>
    <submittedName>
        <fullName evidence="1">Uncharacterized protein</fullName>
    </submittedName>
</protein>
<proteinExistence type="predicted"/>
<accession>A0AAN7KTB9</accession>
<organism evidence="1 2">
    <name type="scientific">Trapa natans</name>
    <name type="common">Water chestnut</name>
    <dbReference type="NCBI Taxonomy" id="22666"/>
    <lineage>
        <taxon>Eukaryota</taxon>
        <taxon>Viridiplantae</taxon>
        <taxon>Streptophyta</taxon>
        <taxon>Embryophyta</taxon>
        <taxon>Tracheophyta</taxon>
        <taxon>Spermatophyta</taxon>
        <taxon>Magnoliopsida</taxon>
        <taxon>eudicotyledons</taxon>
        <taxon>Gunneridae</taxon>
        <taxon>Pentapetalae</taxon>
        <taxon>rosids</taxon>
        <taxon>malvids</taxon>
        <taxon>Myrtales</taxon>
        <taxon>Lythraceae</taxon>
        <taxon>Trapa</taxon>
    </lineage>
</organism>
<keyword evidence="2" id="KW-1185">Reference proteome</keyword>
<dbReference type="AlphaFoldDB" id="A0AAN7KTB9"/>
<evidence type="ECO:0000313" key="2">
    <source>
        <dbReference type="Proteomes" id="UP001346149"/>
    </source>
</evidence>
<dbReference type="EMBL" id="JAXQNO010000020">
    <property type="protein sequence ID" value="KAK4772646.1"/>
    <property type="molecule type" value="Genomic_DNA"/>
</dbReference>
<name>A0AAN7KTB9_TRANT</name>
<gene>
    <name evidence="1" type="ORF">SAY86_014421</name>
</gene>
<evidence type="ECO:0000313" key="1">
    <source>
        <dbReference type="EMBL" id="KAK4772646.1"/>
    </source>
</evidence>
<comment type="caution">
    <text evidence="1">The sequence shown here is derived from an EMBL/GenBank/DDBJ whole genome shotgun (WGS) entry which is preliminary data.</text>
</comment>
<reference evidence="1 2" key="1">
    <citation type="journal article" date="2023" name="Hortic Res">
        <title>Pangenome of water caltrop reveals structural variations and asymmetric subgenome divergence after allopolyploidization.</title>
        <authorList>
            <person name="Zhang X."/>
            <person name="Chen Y."/>
            <person name="Wang L."/>
            <person name="Yuan Y."/>
            <person name="Fang M."/>
            <person name="Shi L."/>
            <person name="Lu R."/>
            <person name="Comes H.P."/>
            <person name="Ma Y."/>
            <person name="Chen Y."/>
            <person name="Huang G."/>
            <person name="Zhou Y."/>
            <person name="Zheng Z."/>
            <person name="Qiu Y."/>
        </authorList>
    </citation>
    <scope>NUCLEOTIDE SEQUENCE [LARGE SCALE GENOMIC DNA]</scope>
    <source>
        <strain evidence="1">F231</strain>
    </source>
</reference>
<sequence>MLEVPFAKRLAFWDSAGDTVEDAGYFFFCDDNRLAGNTGFWTLYGVQVMPPDDGLFSARKK</sequence>
<dbReference type="Proteomes" id="UP001346149">
    <property type="component" value="Unassembled WGS sequence"/>
</dbReference>